<dbReference type="STRING" id="693661.Arcve_2059"/>
<dbReference type="EMBL" id="CP002588">
    <property type="protein sequence ID" value="AEA48049.1"/>
    <property type="molecule type" value="Genomic_DNA"/>
</dbReference>
<name>F2KSH9_ARCVS</name>
<sequence>MKPKTFEEKFGQQQPTETVYQVIAFIKDEGKARRLMERIRKAGYSVIMVRSEGCL</sequence>
<dbReference type="HOGENOM" id="CLU_3020777_0_0_2"/>
<keyword evidence="2" id="KW-1185">Reference proteome</keyword>
<organism evidence="1 2">
    <name type="scientific">Archaeoglobus veneficus (strain DSM 11195 / SNP6)</name>
    <dbReference type="NCBI Taxonomy" id="693661"/>
    <lineage>
        <taxon>Archaea</taxon>
        <taxon>Methanobacteriati</taxon>
        <taxon>Methanobacteriota</taxon>
        <taxon>Archaeoglobi</taxon>
        <taxon>Archaeoglobales</taxon>
        <taxon>Archaeoglobaceae</taxon>
        <taxon>Archaeoglobus</taxon>
    </lineage>
</organism>
<protein>
    <submittedName>
        <fullName evidence="1">Uncharacterized protein</fullName>
    </submittedName>
</protein>
<dbReference type="GeneID" id="43002860"/>
<evidence type="ECO:0000313" key="1">
    <source>
        <dbReference type="EMBL" id="AEA48049.1"/>
    </source>
</evidence>
<reference evidence="1 2" key="1">
    <citation type="submission" date="2011-03" db="EMBL/GenBank/DDBJ databases">
        <title>The complete genome of Archaeoglobus veneficus SNP6.</title>
        <authorList>
            <consortium name="US DOE Joint Genome Institute (JGI-PGF)"/>
            <person name="Lucas S."/>
            <person name="Copeland A."/>
            <person name="Lapidus A."/>
            <person name="Bruce D."/>
            <person name="Goodwin L."/>
            <person name="Pitluck S."/>
            <person name="Kyrpides N."/>
            <person name="Mavromatis K."/>
            <person name="Pagani I."/>
            <person name="Ivanova N."/>
            <person name="Mikhailova N."/>
            <person name="Lu M."/>
            <person name="Detter J.C."/>
            <person name="Tapia R."/>
            <person name="Han C."/>
            <person name="Land M."/>
            <person name="Hauser L."/>
            <person name="Markowitz V."/>
            <person name="Cheng J.-F."/>
            <person name="Hugenholtz P."/>
            <person name="Woyke T."/>
            <person name="Wu D."/>
            <person name="Spring S."/>
            <person name="Brambilla E."/>
            <person name="Klenk H.-P."/>
            <person name="Eisen J.A."/>
        </authorList>
    </citation>
    <scope>NUCLEOTIDE SEQUENCE [LARGE SCALE GENOMIC DNA]</scope>
    <source>
        <strain>SNP6</strain>
    </source>
</reference>
<proteinExistence type="predicted"/>
<accession>F2KSH9</accession>
<dbReference type="AlphaFoldDB" id="F2KSH9"/>
<gene>
    <name evidence="1" type="ordered locus">Arcve_2059</name>
</gene>
<evidence type="ECO:0000313" key="2">
    <source>
        <dbReference type="Proteomes" id="UP000008136"/>
    </source>
</evidence>
<dbReference type="RefSeq" id="WP_013684700.1">
    <property type="nucleotide sequence ID" value="NC_015320.1"/>
</dbReference>
<dbReference type="KEGG" id="ave:Arcve_2059"/>
<dbReference type="Proteomes" id="UP000008136">
    <property type="component" value="Chromosome"/>
</dbReference>